<evidence type="ECO:0000256" key="8">
    <source>
        <dbReference type="PROSITE-ProRule" id="PRU00042"/>
    </source>
</evidence>
<dbReference type="PROSITE" id="PS00028">
    <property type="entry name" value="ZINC_FINGER_C2H2_1"/>
    <property type="match status" value="5"/>
</dbReference>
<evidence type="ECO:0000256" key="3">
    <source>
        <dbReference type="ARBA" id="ARBA00022771"/>
    </source>
</evidence>
<evidence type="ECO:0000256" key="2">
    <source>
        <dbReference type="ARBA" id="ARBA00022723"/>
    </source>
</evidence>
<evidence type="ECO:0000256" key="1">
    <source>
        <dbReference type="ARBA" id="ARBA00004123"/>
    </source>
</evidence>
<dbReference type="EMBL" id="CVRI01000065">
    <property type="protein sequence ID" value="CRL05699.1"/>
    <property type="molecule type" value="Genomic_DNA"/>
</dbReference>
<keyword evidence="7" id="KW-0539">Nucleus</keyword>
<proteinExistence type="predicted"/>
<dbReference type="SMART" id="SM00355">
    <property type="entry name" value="ZnF_C2H2"/>
    <property type="match status" value="7"/>
</dbReference>
<dbReference type="Proteomes" id="UP000183832">
    <property type="component" value="Unassembled WGS sequence"/>
</dbReference>
<evidence type="ECO:0000256" key="4">
    <source>
        <dbReference type="ARBA" id="ARBA00022833"/>
    </source>
</evidence>
<dbReference type="Pfam" id="PF00096">
    <property type="entry name" value="zf-C2H2"/>
    <property type="match status" value="2"/>
</dbReference>
<keyword evidence="11" id="KW-1185">Reference proteome</keyword>
<keyword evidence="4" id="KW-0862">Zinc</keyword>
<dbReference type="GO" id="GO:0008270">
    <property type="term" value="F:zinc ion binding"/>
    <property type="evidence" value="ECO:0007669"/>
    <property type="project" value="UniProtKB-KW"/>
</dbReference>
<feature type="domain" description="C2H2-type" evidence="9">
    <location>
        <begin position="345"/>
        <end position="374"/>
    </location>
</feature>
<dbReference type="Gene3D" id="3.30.160.60">
    <property type="entry name" value="Classic Zinc Finger"/>
    <property type="match status" value="3"/>
</dbReference>
<comment type="subcellular location">
    <subcellularLocation>
        <location evidence="1">Nucleus</location>
    </subcellularLocation>
</comment>
<feature type="domain" description="C2H2-type" evidence="9">
    <location>
        <begin position="289"/>
        <end position="317"/>
    </location>
</feature>
<evidence type="ECO:0000256" key="5">
    <source>
        <dbReference type="ARBA" id="ARBA00023015"/>
    </source>
</evidence>
<reference evidence="10 11" key="1">
    <citation type="submission" date="2015-04" db="EMBL/GenBank/DDBJ databases">
        <authorList>
            <person name="Syromyatnikov M.Y."/>
            <person name="Popov V.N."/>
        </authorList>
    </citation>
    <scope>NUCLEOTIDE SEQUENCE [LARGE SCALE GENOMIC DNA]</scope>
</reference>
<evidence type="ECO:0000259" key="9">
    <source>
        <dbReference type="PROSITE" id="PS50157"/>
    </source>
</evidence>
<dbReference type="PANTHER" id="PTHR46179">
    <property type="entry name" value="ZINC FINGER PROTEIN"/>
    <property type="match status" value="1"/>
</dbReference>
<name>A0A1J1IZJ6_9DIPT</name>
<dbReference type="Gene3D" id="1.10.10.10">
    <property type="entry name" value="Winged helix-like DNA-binding domain superfamily/Winged helix DNA-binding domain"/>
    <property type="match status" value="2"/>
</dbReference>
<evidence type="ECO:0000313" key="11">
    <source>
        <dbReference type="Proteomes" id="UP000183832"/>
    </source>
</evidence>
<dbReference type="GO" id="GO:0005634">
    <property type="term" value="C:nucleus"/>
    <property type="evidence" value="ECO:0007669"/>
    <property type="project" value="UniProtKB-SubCell"/>
</dbReference>
<gene>
    <name evidence="10" type="ORF">CLUMA_CG018731</name>
</gene>
<feature type="domain" description="C2H2-type" evidence="9">
    <location>
        <begin position="228"/>
        <end position="256"/>
    </location>
</feature>
<organism evidence="10 11">
    <name type="scientific">Clunio marinus</name>
    <dbReference type="NCBI Taxonomy" id="568069"/>
    <lineage>
        <taxon>Eukaryota</taxon>
        <taxon>Metazoa</taxon>
        <taxon>Ecdysozoa</taxon>
        <taxon>Arthropoda</taxon>
        <taxon>Hexapoda</taxon>
        <taxon>Insecta</taxon>
        <taxon>Pterygota</taxon>
        <taxon>Neoptera</taxon>
        <taxon>Endopterygota</taxon>
        <taxon>Diptera</taxon>
        <taxon>Nematocera</taxon>
        <taxon>Chironomoidea</taxon>
        <taxon>Chironomidae</taxon>
        <taxon>Clunio</taxon>
    </lineage>
</organism>
<dbReference type="PROSITE" id="PS50157">
    <property type="entry name" value="ZINC_FINGER_C2H2_2"/>
    <property type="match status" value="5"/>
</dbReference>
<keyword evidence="5" id="KW-0805">Transcription regulation</keyword>
<accession>A0A1J1IZJ6</accession>
<evidence type="ECO:0000313" key="10">
    <source>
        <dbReference type="EMBL" id="CRL05699.1"/>
    </source>
</evidence>
<dbReference type="Pfam" id="PF12874">
    <property type="entry name" value="zf-met"/>
    <property type="match status" value="1"/>
</dbReference>
<dbReference type="OrthoDB" id="6077919at2759"/>
<dbReference type="STRING" id="568069.A0A1J1IZJ6"/>
<dbReference type="InterPro" id="IPR013087">
    <property type="entry name" value="Znf_C2H2_type"/>
</dbReference>
<dbReference type="GO" id="GO:0006357">
    <property type="term" value="P:regulation of transcription by RNA polymerase II"/>
    <property type="evidence" value="ECO:0007669"/>
    <property type="project" value="TreeGrafter"/>
</dbReference>
<dbReference type="PANTHER" id="PTHR46179:SF13">
    <property type="entry name" value="C2H2-TYPE DOMAIN-CONTAINING PROTEIN"/>
    <property type="match status" value="1"/>
</dbReference>
<feature type="domain" description="C2H2-type" evidence="9">
    <location>
        <begin position="318"/>
        <end position="345"/>
    </location>
</feature>
<feature type="domain" description="C2H2-type" evidence="9">
    <location>
        <begin position="257"/>
        <end position="284"/>
    </location>
</feature>
<dbReference type="InterPro" id="IPR036388">
    <property type="entry name" value="WH-like_DNA-bd_sf"/>
</dbReference>
<keyword evidence="3 8" id="KW-0863">Zinc-finger</keyword>
<keyword evidence="2" id="KW-0479">Metal-binding</keyword>
<dbReference type="SUPFAM" id="SSF57667">
    <property type="entry name" value="beta-beta-alpha zinc fingers"/>
    <property type="match status" value="3"/>
</dbReference>
<dbReference type="InterPro" id="IPR036236">
    <property type="entry name" value="Znf_C2H2_sf"/>
</dbReference>
<dbReference type="InterPro" id="IPR051061">
    <property type="entry name" value="Zinc_finger_trans_reg"/>
</dbReference>
<dbReference type="AlphaFoldDB" id="A0A1J1IZJ6"/>
<evidence type="ECO:0000256" key="7">
    <source>
        <dbReference type="ARBA" id="ARBA00023242"/>
    </source>
</evidence>
<sequence length="451" mass="52385">MRKKQLYLTNFLNSIKDLNNFGESNSRNDSKTIFIKTETEEVPSVLLSSPTTNLSSECHLDVHSLEEEATSEPSPDVSESDNIIQNAINSASENEQIVDPSEIFPFYANRRRIVELYFKNPSFGRGKIAQLVGVARTTVDRTIRRYKLKQNEIISASVNRQTDDPSIIFPGNANRQRIVDLYLKNPAFLPGKIAKLVGVARTTVDRTINKYKHLVLNNKKTQEDCEYCVCQICGKLLKSQQSYSAHIKIVHKKNKSQQCDICGRECFNKAILRSHMQVHVPNEFKIKNFQCDHCEKSFDNKNYIKRHLFAHHTKFKSYSCYLCGKNFYSQTTLKTHHASHSEKMFQCDYPDCEKMFKHKKSMALHRNVHSKELRFECPYDSCDNFYVGKRNLNLHIFTWHKKIKEKCPVGNGCKFASGRKYHMKVHLKKHSELSVEELEKYNKQLSFMNLC</sequence>
<evidence type="ECO:0000256" key="6">
    <source>
        <dbReference type="ARBA" id="ARBA00023163"/>
    </source>
</evidence>
<protein>
    <submittedName>
        <fullName evidence="10">CLUMA_CG018731, isoform A</fullName>
    </submittedName>
</protein>
<keyword evidence="6" id="KW-0804">Transcription</keyword>